<dbReference type="Gene3D" id="1.20.1440.100">
    <property type="entry name" value="SG protein - dephosphorylation function"/>
    <property type="match status" value="1"/>
</dbReference>
<evidence type="ECO:0000313" key="5">
    <source>
        <dbReference type="EMBL" id="AKG72895.1"/>
    </source>
</evidence>
<dbReference type="GO" id="GO:0046872">
    <property type="term" value="F:metal ion binding"/>
    <property type="evidence" value="ECO:0007669"/>
    <property type="project" value="UniProtKB-KW"/>
</dbReference>
<evidence type="ECO:0000256" key="4">
    <source>
        <dbReference type="ARBA" id="ARBA00022842"/>
    </source>
</evidence>
<dbReference type="OrthoDB" id="9794212at2"/>
<protein>
    <submittedName>
        <fullName evidence="6">HAD-superfamily subfamily IB hydrolase, TIGR01490</fullName>
    </submittedName>
</protein>
<evidence type="ECO:0000313" key="8">
    <source>
        <dbReference type="Proteomes" id="UP000183090"/>
    </source>
</evidence>
<dbReference type="InterPro" id="IPR050582">
    <property type="entry name" value="HAD-like_SerB"/>
</dbReference>
<dbReference type="NCBIfam" id="TIGR01488">
    <property type="entry name" value="HAD-SF-IB"/>
    <property type="match status" value="1"/>
</dbReference>
<name>A0A0F7D3Q5_9STAP</name>
<keyword evidence="4" id="KW-0460">Magnesium</keyword>
<evidence type="ECO:0000256" key="1">
    <source>
        <dbReference type="ARBA" id="ARBA00009184"/>
    </source>
</evidence>
<dbReference type="EMBL" id="CP011366">
    <property type="protein sequence ID" value="AKG72895.1"/>
    <property type="molecule type" value="Genomic_DNA"/>
</dbReference>
<comment type="similarity">
    <text evidence="1">Belongs to the HAD-like hydrolase superfamily. SerB family.</text>
</comment>
<dbReference type="Pfam" id="PF12710">
    <property type="entry name" value="HAD"/>
    <property type="match status" value="1"/>
</dbReference>
<dbReference type="SUPFAM" id="SSF56784">
    <property type="entry name" value="HAD-like"/>
    <property type="match status" value="1"/>
</dbReference>
<dbReference type="AlphaFoldDB" id="A0A0F7D3Q5"/>
<dbReference type="PANTHER" id="PTHR43344">
    <property type="entry name" value="PHOSPHOSERINE PHOSPHATASE"/>
    <property type="match status" value="1"/>
</dbReference>
<evidence type="ECO:0000256" key="2">
    <source>
        <dbReference type="ARBA" id="ARBA00022723"/>
    </source>
</evidence>
<reference evidence="5 7" key="1">
    <citation type="journal article" date="2015" name="Int. J. Syst. Evol. Microbiol.">
        <title>Complete genome sequence of Salinicoccus halodurans H3B36, isolated from the Qaidam Basin in China.</title>
        <authorList>
            <person name="Jiang K."/>
            <person name="Xue Y."/>
            <person name="Ma Y."/>
        </authorList>
    </citation>
    <scope>NUCLEOTIDE SEQUENCE [LARGE SCALE GENOMIC DNA]</scope>
    <source>
        <strain evidence="5 7">H3B36</strain>
    </source>
</reference>
<dbReference type="KEGG" id="shv:AAT16_00855"/>
<accession>A0A0F7D3Q5</accession>
<proteinExistence type="inferred from homology"/>
<dbReference type="InterPro" id="IPR006385">
    <property type="entry name" value="HAD_hydro_SerB1"/>
</dbReference>
<sequence>MKVALFDFDGTLYPHETFTILMERLKNHPKFKKNYRRFIRNFAPFYIAYKLKLVKKTKMQHKAMEFYIRSFKHNSKLEIEQFFNDVAKDMAGELRDSLVRKIRQLQKDHYYIMLISGAFVPLLEAVFKGFNIDCIIGSEVHYKDDRLDYKSQFERVHAERKIDIIRDHFKGREIDWKSSEAYSDSYSDLKMLELVGRPVAVKPDPELLAVASQNNWAIHCD</sequence>
<dbReference type="InterPro" id="IPR023214">
    <property type="entry name" value="HAD_sf"/>
</dbReference>
<evidence type="ECO:0000256" key="3">
    <source>
        <dbReference type="ARBA" id="ARBA00022801"/>
    </source>
</evidence>
<organism evidence="6 8">
    <name type="scientific">Salinicoccus halodurans</name>
    <dbReference type="NCBI Taxonomy" id="407035"/>
    <lineage>
        <taxon>Bacteria</taxon>
        <taxon>Bacillati</taxon>
        <taxon>Bacillota</taxon>
        <taxon>Bacilli</taxon>
        <taxon>Bacillales</taxon>
        <taxon>Staphylococcaceae</taxon>
        <taxon>Salinicoccus</taxon>
    </lineage>
</organism>
<dbReference type="PANTHER" id="PTHR43344:SF13">
    <property type="entry name" value="PHOSPHATASE RV3661-RELATED"/>
    <property type="match status" value="1"/>
</dbReference>
<keyword evidence="2" id="KW-0479">Metal-binding</keyword>
<dbReference type="InterPro" id="IPR036412">
    <property type="entry name" value="HAD-like_sf"/>
</dbReference>
<evidence type="ECO:0000313" key="7">
    <source>
        <dbReference type="Proteomes" id="UP000034029"/>
    </source>
</evidence>
<dbReference type="Gene3D" id="3.40.50.1000">
    <property type="entry name" value="HAD superfamily/HAD-like"/>
    <property type="match status" value="1"/>
</dbReference>
<dbReference type="RefSeq" id="WP_046789091.1">
    <property type="nucleotide sequence ID" value="NZ_CP011366.1"/>
</dbReference>
<dbReference type="Proteomes" id="UP000034029">
    <property type="component" value="Chromosome"/>
</dbReference>
<gene>
    <name evidence="5" type="ORF">AAT16_00855</name>
    <name evidence="6" type="ORF">SAMN05216235_1539</name>
</gene>
<keyword evidence="3 6" id="KW-0378">Hydrolase</keyword>
<keyword evidence="7" id="KW-1185">Reference proteome</keyword>
<dbReference type="Proteomes" id="UP000183090">
    <property type="component" value="Unassembled WGS sequence"/>
</dbReference>
<reference evidence="7" key="2">
    <citation type="submission" date="2015-04" db="EMBL/GenBank/DDBJ databases">
        <title>Complete genome sequence of Salinicoccus halodurans strain H3B36, isolated from the Qaidam basin of China.</title>
        <authorList>
            <person name="Ma Y."/>
            <person name="Jiang K."/>
            <person name="Xue Y."/>
        </authorList>
    </citation>
    <scope>NUCLEOTIDE SEQUENCE [LARGE SCALE GENOMIC DNA]</scope>
    <source>
        <strain evidence="7">H3B36</strain>
    </source>
</reference>
<dbReference type="NCBIfam" id="TIGR01490">
    <property type="entry name" value="HAD-SF-IB-hyp1"/>
    <property type="match status" value="1"/>
</dbReference>
<dbReference type="GO" id="GO:0016787">
    <property type="term" value="F:hydrolase activity"/>
    <property type="evidence" value="ECO:0007669"/>
    <property type="project" value="UniProtKB-KW"/>
</dbReference>
<dbReference type="EMBL" id="FOTB01000003">
    <property type="protein sequence ID" value="SFK75728.1"/>
    <property type="molecule type" value="Genomic_DNA"/>
</dbReference>
<evidence type="ECO:0000313" key="6">
    <source>
        <dbReference type="EMBL" id="SFK75728.1"/>
    </source>
</evidence>
<reference evidence="6 8" key="3">
    <citation type="submission" date="2016-10" db="EMBL/GenBank/DDBJ databases">
        <authorList>
            <person name="Varghese N."/>
            <person name="Submissions S."/>
        </authorList>
    </citation>
    <scope>NUCLEOTIDE SEQUENCE [LARGE SCALE GENOMIC DNA]</scope>
    <source>
        <strain evidence="6 8">CGMCC 1.6501</strain>
    </source>
</reference>